<dbReference type="PANTHER" id="PTHR45622">
    <property type="entry name" value="UBIQUITIN-PROTEIN LIGASE E3A-RELATED"/>
    <property type="match status" value="1"/>
</dbReference>
<feature type="repeat" description="RCC1" evidence="5">
    <location>
        <begin position="86"/>
        <end position="139"/>
    </location>
</feature>
<feature type="repeat" description="RCC1" evidence="5">
    <location>
        <begin position="33"/>
        <end position="85"/>
    </location>
</feature>
<dbReference type="InterPro" id="IPR000569">
    <property type="entry name" value="HECT_dom"/>
</dbReference>
<feature type="repeat" description="RCC1" evidence="5">
    <location>
        <begin position="191"/>
        <end position="248"/>
    </location>
</feature>
<dbReference type="Pfam" id="PF25390">
    <property type="entry name" value="WD40_RLD"/>
    <property type="match status" value="1"/>
</dbReference>
<evidence type="ECO:0000256" key="4">
    <source>
        <dbReference type="PROSITE-ProRule" id="PRU00104"/>
    </source>
</evidence>
<dbReference type="GO" id="GO:0006511">
    <property type="term" value="P:ubiquitin-dependent protein catabolic process"/>
    <property type="evidence" value="ECO:0007669"/>
    <property type="project" value="TreeGrafter"/>
</dbReference>
<evidence type="ECO:0000256" key="1">
    <source>
        <dbReference type="ARBA" id="ARBA00022679"/>
    </source>
</evidence>
<keyword evidence="1" id="KW-0808">Transferase</keyword>
<evidence type="ECO:0000256" key="3">
    <source>
        <dbReference type="ARBA" id="ARBA00022786"/>
    </source>
</evidence>
<dbReference type="PROSITE" id="PS50237">
    <property type="entry name" value="HECT"/>
    <property type="match status" value="1"/>
</dbReference>
<dbReference type="GeneID" id="105894804"/>
<dbReference type="RefSeq" id="XP_042559779.1">
    <property type="nucleotide sequence ID" value="XM_042703845.1"/>
</dbReference>
<reference evidence="8" key="1">
    <citation type="submission" date="2025-08" db="UniProtKB">
        <authorList>
            <consortium name="RefSeq"/>
        </authorList>
    </citation>
    <scope>IDENTIFICATION</scope>
</reference>
<evidence type="ECO:0000256" key="2">
    <source>
        <dbReference type="ARBA" id="ARBA00022737"/>
    </source>
</evidence>
<evidence type="ECO:0000313" key="7">
    <source>
        <dbReference type="Proteomes" id="UP000515152"/>
    </source>
</evidence>
<dbReference type="AlphaFoldDB" id="A0A8M1KD02"/>
<dbReference type="FunFam" id="3.30.2410.10:FF:000003">
    <property type="entry name" value="probable E3 ubiquitin-protein ligase HERC4 isoform X1"/>
    <property type="match status" value="1"/>
</dbReference>
<proteinExistence type="predicted"/>
<gene>
    <name evidence="8" type="primary">LOC105894804</name>
</gene>
<dbReference type="OrthoDB" id="5981550at2759"/>
<dbReference type="Pfam" id="PF00632">
    <property type="entry name" value="HECT"/>
    <property type="match status" value="1"/>
</dbReference>
<dbReference type="InterPro" id="IPR058923">
    <property type="entry name" value="RCC1-like_dom"/>
</dbReference>
<feature type="domain" description="HECT" evidence="6">
    <location>
        <begin position="594"/>
        <end position="890"/>
    </location>
</feature>
<dbReference type="PROSITE" id="PS50012">
    <property type="entry name" value="RCC1_3"/>
    <property type="match status" value="4"/>
</dbReference>
<feature type="repeat" description="RCC1" evidence="5">
    <location>
        <begin position="140"/>
        <end position="190"/>
    </location>
</feature>
<dbReference type="PANTHER" id="PTHR45622:SF11">
    <property type="entry name" value="E3 UBIQUITIN-PROTEIN LIGASE HERC6-RELATED"/>
    <property type="match status" value="1"/>
</dbReference>
<keyword evidence="7" id="KW-1185">Reference proteome</keyword>
<dbReference type="KEGG" id="char:105894804"/>
<dbReference type="GO" id="GO:0005737">
    <property type="term" value="C:cytoplasm"/>
    <property type="evidence" value="ECO:0007669"/>
    <property type="project" value="TreeGrafter"/>
</dbReference>
<protein>
    <submittedName>
        <fullName evidence="8">Probable E3 ubiquitin-protein ligase HERC6</fullName>
    </submittedName>
</protein>
<dbReference type="InterPro" id="IPR000408">
    <property type="entry name" value="Reg_chr_condens"/>
</dbReference>
<dbReference type="SMART" id="SM00119">
    <property type="entry name" value="HECTc"/>
    <property type="match status" value="1"/>
</dbReference>
<organism evidence="7 8">
    <name type="scientific">Clupea harengus</name>
    <name type="common">Atlantic herring</name>
    <dbReference type="NCBI Taxonomy" id="7950"/>
    <lineage>
        <taxon>Eukaryota</taxon>
        <taxon>Metazoa</taxon>
        <taxon>Chordata</taxon>
        <taxon>Craniata</taxon>
        <taxon>Vertebrata</taxon>
        <taxon>Euteleostomi</taxon>
        <taxon>Actinopterygii</taxon>
        <taxon>Neopterygii</taxon>
        <taxon>Teleostei</taxon>
        <taxon>Clupei</taxon>
        <taxon>Clupeiformes</taxon>
        <taxon>Clupeoidei</taxon>
        <taxon>Clupeidae</taxon>
        <taxon>Clupea</taxon>
    </lineage>
</organism>
<dbReference type="PROSITE" id="PS00626">
    <property type="entry name" value="RCC1_2"/>
    <property type="match status" value="1"/>
</dbReference>
<name>A0A8M1KD02_CLUHA</name>
<evidence type="ECO:0000313" key="8">
    <source>
        <dbReference type="RefSeq" id="XP_042559779.1"/>
    </source>
</evidence>
<dbReference type="CDD" id="cd00078">
    <property type="entry name" value="HECTc"/>
    <property type="match status" value="1"/>
</dbReference>
<sequence>MATLCVSIQAPWPVLITQVACGNVHSLALSSGGDVLSWGKNSHGQLGLGKAVDIQTVPLPVRALLGVPVTQISAGGAHTLALTLHGLVYCCGANNAGQLGLNRVDEKGRFGICSVPALRDRDIRSICCGDAHTAVLTGNGHVYTFGEGAQGQLGHSSTANELQPKMVEGLDGPASQIACGSHHTLVLGSSNRLWAFGSGVRGQLGNGRSENSTQPTMVEPTWAGVEVHAASDFKISAGWNSNFVFFRPEKSTSELQLVGKLNDAQLQRWLTMTTGDQNDAEAERMIRIFSSSSSLVGSFIKDIEPQAKMPANSVRVDLQAASEAFDKLLQVPWIREAINIRPLVKILGDFSSAMKAADIFLLLPVCPLLHEDQNVIDLVLPLAVAITNLRDSVMELLQGWWGSMGKAMMSKHIQVWKHALSFLLRANLIKDYIPEVKATLEVLKYLHRANRKAEKSKQVHYTDFYIEELNQHSTMTVWRKNQGLQVQEMELTHEIFSRFPFLLNLPSKVLIYSYGAQATKETHQRMHQQAISGREGPNVFPAEVPTPVFMLKIRRTHLLEDTFRQLGATDHENFPKQLVVQFVDTTNLTLVDQKDFFLRTFKKLLAPVSGMFIYDDAKTLVWFPSKPEHETQRYFLFGILCGLALNNNSIVHLPFPLAMFKKLLGVKVTLEDLIEFSPVLGEHLRYTLYDSTDDDIENLDMTYSITWDDTEMELAPKEMGKLVTSKNKKAFVQAYVNYALNKSVERVFKEFKRGFFKVCAREVVEMFHPEELRGMMVGREDYDWDKLKQNTVYESGYHGNHPVIKMFWEVFDDFSHDQKKAFLLFLTGCGRVPILGMDQVRMTIRPRRESSQDHFPESLTCHAILDLPMYQSKETLQTLLTEAVNHKRGFWKE</sequence>
<dbReference type="GO" id="GO:0016567">
    <property type="term" value="P:protein ubiquitination"/>
    <property type="evidence" value="ECO:0007669"/>
    <property type="project" value="TreeGrafter"/>
</dbReference>
<keyword evidence="2" id="KW-0677">Repeat</keyword>
<dbReference type="GO" id="GO:0061630">
    <property type="term" value="F:ubiquitin protein ligase activity"/>
    <property type="evidence" value="ECO:0007669"/>
    <property type="project" value="TreeGrafter"/>
</dbReference>
<accession>A0A8M1KD02</accession>
<keyword evidence="3 4" id="KW-0833">Ubl conjugation pathway</keyword>
<evidence type="ECO:0000259" key="6">
    <source>
        <dbReference type="PROSITE" id="PS50237"/>
    </source>
</evidence>
<feature type="active site" description="Glycyl thioester intermediate" evidence="4">
    <location>
        <position position="861"/>
    </location>
</feature>
<dbReference type="Proteomes" id="UP000515152">
    <property type="component" value="Chromosome 26"/>
</dbReference>
<evidence type="ECO:0000256" key="5">
    <source>
        <dbReference type="PROSITE-ProRule" id="PRU00235"/>
    </source>
</evidence>
<dbReference type="InterPro" id="IPR051709">
    <property type="entry name" value="Ub-ligase/GTPase-reg"/>
</dbReference>